<organism evidence="2 3">
    <name type="scientific">Trichlorobacter lovleyi (strain ATCC BAA-1151 / DSM 17278 / SZ)</name>
    <name type="common">Geobacter lovleyi</name>
    <dbReference type="NCBI Taxonomy" id="398767"/>
    <lineage>
        <taxon>Bacteria</taxon>
        <taxon>Pseudomonadati</taxon>
        <taxon>Thermodesulfobacteriota</taxon>
        <taxon>Desulfuromonadia</taxon>
        <taxon>Geobacterales</taxon>
        <taxon>Geobacteraceae</taxon>
        <taxon>Trichlorobacter</taxon>
    </lineage>
</organism>
<accession>B3E6R8</accession>
<dbReference type="OrthoDB" id="5431367at2"/>
<dbReference type="HOGENOM" id="CLU_2219368_0_0_7"/>
<protein>
    <submittedName>
        <fullName evidence="2">Uncharacterized protein</fullName>
    </submittedName>
</protein>
<evidence type="ECO:0000256" key="1">
    <source>
        <dbReference type="SAM" id="MobiDB-lite"/>
    </source>
</evidence>
<dbReference type="EMBL" id="CP001089">
    <property type="protein sequence ID" value="ACD94893.1"/>
    <property type="molecule type" value="Genomic_DNA"/>
</dbReference>
<feature type="region of interest" description="Disordered" evidence="1">
    <location>
        <begin position="1"/>
        <end position="30"/>
    </location>
</feature>
<sequence length="98" mass="11152">MPIPQQLGKGDRMGRGPYEKSGMLEDTSLPPLRTITTTHDIFFPVKTEEKDGKKVSSISSDTLDLEVRLWYLPFGTMDDDPFLWKEFKKTVKISTTGK</sequence>
<name>B3E6R8_TRIL1</name>
<dbReference type="Proteomes" id="UP000002420">
    <property type="component" value="Chromosome"/>
</dbReference>
<evidence type="ECO:0000313" key="2">
    <source>
        <dbReference type="EMBL" id="ACD94893.1"/>
    </source>
</evidence>
<reference evidence="2 3" key="1">
    <citation type="submission" date="2008-05" db="EMBL/GenBank/DDBJ databases">
        <title>Complete sequence of chromosome of Geobacter lovleyi SZ.</title>
        <authorList>
            <consortium name="US DOE Joint Genome Institute"/>
            <person name="Lucas S."/>
            <person name="Copeland A."/>
            <person name="Lapidus A."/>
            <person name="Glavina del Rio T."/>
            <person name="Dalin E."/>
            <person name="Tice H."/>
            <person name="Bruce D."/>
            <person name="Goodwin L."/>
            <person name="Pitluck S."/>
            <person name="Chertkov O."/>
            <person name="Meincke L."/>
            <person name="Brettin T."/>
            <person name="Detter J.C."/>
            <person name="Han C."/>
            <person name="Tapia R."/>
            <person name="Kuske C.R."/>
            <person name="Schmutz J."/>
            <person name="Larimer F."/>
            <person name="Land M."/>
            <person name="Hauser L."/>
            <person name="Kyrpides N."/>
            <person name="Mikhailova N."/>
            <person name="Sung Y."/>
            <person name="Fletcher K.E."/>
            <person name="Ritalahti K.M."/>
            <person name="Loeffler F.E."/>
            <person name="Richardson P."/>
        </authorList>
    </citation>
    <scope>NUCLEOTIDE SEQUENCE [LARGE SCALE GENOMIC DNA]</scope>
    <source>
        <strain evidence="3">ATCC BAA-1151 / DSM 17278 / SZ</strain>
    </source>
</reference>
<dbReference type="KEGG" id="glo:Glov_1171"/>
<dbReference type="AlphaFoldDB" id="B3E6R8"/>
<feature type="compositionally biased region" description="Basic and acidic residues" evidence="1">
    <location>
        <begin position="9"/>
        <end position="18"/>
    </location>
</feature>
<dbReference type="STRING" id="398767.Glov_1171"/>
<evidence type="ECO:0000313" key="3">
    <source>
        <dbReference type="Proteomes" id="UP000002420"/>
    </source>
</evidence>
<proteinExistence type="predicted"/>
<gene>
    <name evidence="2" type="ordered locus">Glov_1171</name>
</gene>
<keyword evidence="3" id="KW-1185">Reference proteome</keyword>